<sequence>MFVYLFIITIVYAVLSVLSPYRGQLYLLLFYSLKNSFDFSVFVKGRRDDYNILQLYQ</sequence>
<keyword evidence="1" id="KW-1133">Transmembrane helix</keyword>
<organism evidence="2">
    <name type="scientific">Anguilla anguilla</name>
    <name type="common">European freshwater eel</name>
    <name type="synonym">Muraena anguilla</name>
    <dbReference type="NCBI Taxonomy" id="7936"/>
    <lineage>
        <taxon>Eukaryota</taxon>
        <taxon>Metazoa</taxon>
        <taxon>Chordata</taxon>
        <taxon>Craniata</taxon>
        <taxon>Vertebrata</taxon>
        <taxon>Euteleostomi</taxon>
        <taxon>Actinopterygii</taxon>
        <taxon>Neopterygii</taxon>
        <taxon>Teleostei</taxon>
        <taxon>Anguilliformes</taxon>
        <taxon>Anguillidae</taxon>
        <taxon>Anguilla</taxon>
    </lineage>
</organism>
<reference evidence="2" key="1">
    <citation type="submission" date="2014-11" db="EMBL/GenBank/DDBJ databases">
        <authorList>
            <person name="Amaro Gonzalez C."/>
        </authorList>
    </citation>
    <scope>NUCLEOTIDE SEQUENCE</scope>
</reference>
<protein>
    <submittedName>
        <fullName evidence="2">Uncharacterized protein</fullName>
    </submittedName>
</protein>
<dbReference type="EMBL" id="GBXM01061730">
    <property type="protein sequence ID" value="JAH46847.1"/>
    <property type="molecule type" value="Transcribed_RNA"/>
</dbReference>
<evidence type="ECO:0000313" key="2">
    <source>
        <dbReference type="EMBL" id="JAH46847.1"/>
    </source>
</evidence>
<keyword evidence="1" id="KW-0472">Membrane</keyword>
<feature type="transmembrane region" description="Helical" evidence="1">
    <location>
        <begin position="6"/>
        <end position="29"/>
    </location>
</feature>
<dbReference type="AlphaFoldDB" id="A0A0E9T024"/>
<reference evidence="2" key="2">
    <citation type="journal article" date="2015" name="Fish Shellfish Immunol.">
        <title>Early steps in the European eel (Anguilla anguilla)-Vibrio vulnificus interaction in the gills: Role of the RtxA13 toxin.</title>
        <authorList>
            <person name="Callol A."/>
            <person name="Pajuelo D."/>
            <person name="Ebbesson L."/>
            <person name="Teles M."/>
            <person name="MacKenzie S."/>
            <person name="Amaro C."/>
        </authorList>
    </citation>
    <scope>NUCLEOTIDE SEQUENCE</scope>
</reference>
<accession>A0A0E9T024</accession>
<proteinExistence type="predicted"/>
<evidence type="ECO:0000256" key="1">
    <source>
        <dbReference type="SAM" id="Phobius"/>
    </source>
</evidence>
<keyword evidence="1" id="KW-0812">Transmembrane</keyword>
<name>A0A0E9T024_ANGAN</name>